<evidence type="ECO:0000313" key="2">
    <source>
        <dbReference type="Proteomes" id="UP000011626"/>
    </source>
</evidence>
<organism evidence="1 2">
    <name type="scientific">Halosimplex carlsbadense 2-9-1</name>
    <dbReference type="NCBI Taxonomy" id="797114"/>
    <lineage>
        <taxon>Archaea</taxon>
        <taxon>Methanobacteriati</taxon>
        <taxon>Methanobacteriota</taxon>
        <taxon>Stenosarchaea group</taxon>
        <taxon>Halobacteria</taxon>
        <taxon>Halobacteriales</taxon>
        <taxon>Haloarculaceae</taxon>
        <taxon>Halosimplex</taxon>
    </lineage>
</organism>
<accession>M0CE07</accession>
<evidence type="ECO:0000313" key="1">
    <source>
        <dbReference type="EMBL" id="ELZ21491.1"/>
    </source>
</evidence>
<name>M0CE07_9EURY</name>
<protein>
    <submittedName>
        <fullName evidence="1">Uncharacterized protein</fullName>
    </submittedName>
</protein>
<reference evidence="1 2" key="1">
    <citation type="journal article" date="2014" name="PLoS Genet.">
        <title>Phylogenetically driven sequencing of extremely halophilic archaea reveals strategies for static and dynamic osmo-response.</title>
        <authorList>
            <person name="Becker E.A."/>
            <person name="Seitzer P.M."/>
            <person name="Tritt A."/>
            <person name="Larsen D."/>
            <person name="Krusor M."/>
            <person name="Yao A.I."/>
            <person name="Wu D."/>
            <person name="Madern D."/>
            <person name="Eisen J.A."/>
            <person name="Darling A.E."/>
            <person name="Facciotti M.T."/>
        </authorList>
    </citation>
    <scope>NUCLEOTIDE SEQUENCE [LARGE SCALE GENOMIC DNA]</scope>
    <source>
        <strain evidence="1 2">2-9-1</strain>
    </source>
</reference>
<dbReference type="Proteomes" id="UP000011626">
    <property type="component" value="Unassembled WGS sequence"/>
</dbReference>
<proteinExistence type="predicted"/>
<keyword evidence="2" id="KW-1185">Reference proteome</keyword>
<dbReference type="AlphaFoldDB" id="M0CE07"/>
<dbReference type="Pfam" id="PF19121">
    <property type="entry name" value="DUF5805"/>
    <property type="match status" value="1"/>
</dbReference>
<sequence length="105" mass="11679">MSPEMKVTVREEAEERSMTMSEYGRITLIAGRKQIVALEEEMEGKGGLALEQEVLDAVPTDADGALSHEEISEQVLAKVEQQIFELLDSDDRIKHSAAHGGYYLE</sequence>
<dbReference type="EMBL" id="AOIU01000040">
    <property type="protein sequence ID" value="ELZ21491.1"/>
    <property type="molecule type" value="Genomic_DNA"/>
</dbReference>
<comment type="caution">
    <text evidence="1">The sequence shown here is derived from an EMBL/GenBank/DDBJ whole genome shotgun (WGS) entry which is preliminary data.</text>
</comment>
<gene>
    <name evidence="1" type="ORF">C475_18776</name>
</gene>
<dbReference type="InterPro" id="IPR043828">
    <property type="entry name" value="DUF5805"/>
</dbReference>
<dbReference type="eggNOG" id="ENOG502N5DE">
    <property type="taxonomic scope" value="Archaea"/>
</dbReference>